<feature type="domain" description="N,N-dimethylformamidase beta subunit-like C-terminal" evidence="2">
    <location>
        <begin position="108"/>
        <end position="510"/>
    </location>
</feature>
<feature type="non-terminal residue" evidence="3">
    <location>
        <position position="884"/>
    </location>
</feature>
<dbReference type="InterPro" id="IPR046540">
    <property type="entry name" value="DMFA2_C"/>
</dbReference>
<sequence length="884" mass="93657">MIASGLTALGSLHPGSSATLVRKPTKPLSVCAFVSVCAFTLGALLLTATAQAQNEIADENALPGAPASEWDIVGAGDESIQGFATEISVDQGETIDFKVDTDATDYRLDIYRLGYYGGLGARKVATVQPSASLPQTQPAPFEDPSTGLVDCGNWAVSASWNVPANAVSGVYVARLVREDPEDGRASHIIFVVRDDDGASNLLFQTNDAAWQAYNTYGGNSLYTGSPDGRAYKVSYNRPFTTRCCDFPGGAIVSWFFGAQYPMVRWLERNGYDVSYTTCVDSDRRGAEILEHDVFLSVGHDEYWSGDQRANVEAARDAGVHLAFFSGNEVFWKTRWEPSIDGTSTPYRTLVCYKETHANAKIDPLPDVWTGTWRDPRFSPPADGGRPENELMGTIFTVNGIRVDALQVPEADGKLRLWRNTTVADLGPGEVVTFGAGTLGFEWDEDLDNGFRPAGIVHFSTTTVSGVPLLQDYGSNYASGTATHHVLWRRLDDGTYVFSAGTVQWSWGLDATHDKPGPAEDPRIQQATVNLFADLGVQPTTLQSGLVAATASTDATDPVSVITSPAPGSDVPSGVTTVVTGTASDVGGRVGGIEVSVDSGTTWHPADGRESWSYTWTPGAPGTTTILSRAVDDTGNLETPGSGVTITIGGSGSGETCPCHLFAEGSGGAGTNDPASVEVGVRFRSDRDGTIDGIRFFKPSVATGGTHVGRLWTNDGVLLTNVVFQDETDSGWQEALLPEGSEIPIEAGTLYVASVFMPQGNYAATNGYFVNPVDNPPLHAPADGAEGYANGIYVYGTGGFPTETFQSTNYWVDVVFDTLEVVPPCVTDTTTEDFALGTLDSGAYLMDADDGEVTLAPAAGAEFFGDTVPAGWSGGLWGGTGVLEI</sequence>
<dbReference type="EMBL" id="JAGQHS010000027">
    <property type="protein sequence ID" value="MCA9755588.1"/>
    <property type="molecule type" value="Genomic_DNA"/>
</dbReference>
<gene>
    <name evidence="3" type="ORF">KDA27_07285</name>
</gene>
<dbReference type="SUPFAM" id="SSF81296">
    <property type="entry name" value="E set domains"/>
    <property type="match status" value="1"/>
</dbReference>
<dbReference type="Pfam" id="PF20254">
    <property type="entry name" value="DMFA2_C"/>
    <property type="match status" value="1"/>
</dbReference>
<dbReference type="InterPro" id="IPR025141">
    <property type="entry name" value="DUF4082"/>
</dbReference>
<dbReference type="InterPro" id="IPR014756">
    <property type="entry name" value="Ig_E-set"/>
</dbReference>
<evidence type="ECO:0000259" key="1">
    <source>
        <dbReference type="Pfam" id="PF13313"/>
    </source>
</evidence>
<organism evidence="3 4">
    <name type="scientific">Eiseniibacteriota bacterium</name>
    <dbReference type="NCBI Taxonomy" id="2212470"/>
    <lineage>
        <taxon>Bacteria</taxon>
        <taxon>Candidatus Eiseniibacteriota</taxon>
    </lineage>
</organism>
<reference evidence="3" key="1">
    <citation type="submission" date="2020-04" db="EMBL/GenBank/DDBJ databases">
        <authorList>
            <person name="Zhang T."/>
        </authorList>
    </citation>
    <scope>NUCLEOTIDE SEQUENCE</scope>
    <source>
        <strain evidence="3">HKST-UBA02</strain>
    </source>
</reference>
<protein>
    <submittedName>
        <fullName evidence="3">DUF4082 domain-containing protein</fullName>
    </submittedName>
</protein>
<dbReference type="Proteomes" id="UP000739538">
    <property type="component" value="Unassembled WGS sequence"/>
</dbReference>
<proteinExistence type="predicted"/>
<feature type="domain" description="DUF4082" evidence="1">
    <location>
        <begin position="669"/>
        <end position="811"/>
    </location>
</feature>
<dbReference type="Pfam" id="PF13313">
    <property type="entry name" value="DUF4082"/>
    <property type="match status" value="1"/>
</dbReference>
<comment type="caution">
    <text evidence="3">The sequence shown here is derived from an EMBL/GenBank/DDBJ whole genome shotgun (WGS) entry which is preliminary data.</text>
</comment>
<dbReference type="Gene3D" id="2.60.40.650">
    <property type="match status" value="1"/>
</dbReference>
<name>A0A956SER2_UNCEI</name>
<evidence type="ECO:0000313" key="4">
    <source>
        <dbReference type="Proteomes" id="UP000739538"/>
    </source>
</evidence>
<dbReference type="AlphaFoldDB" id="A0A956SER2"/>
<evidence type="ECO:0000259" key="2">
    <source>
        <dbReference type="Pfam" id="PF20254"/>
    </source>
</evidence>
<accession>A0A956SER2</accession>
<dbReference type="Pfam" id="PF17957">
    <property type="entry name" value="Big_7"/>
    <property type="match status" value="1"/>
</dbReference>
<reference evidence="3" key="2">
    <citation type="journal article" date="2021" name="Microbiome">
        <title>Successional dynamics and alternative stable states in a saline activated sludge microbial community over 9 years.</title>
        <authorList>
            <person name="Wang Y."/>
            <person name="Ye J."/>
            <person name="Ju F."/>
            <person name="Liu L."/>
            <person name="Boyd J.A."/>
            <person name="Deng Y."/>
            <person name="Parks D.H."/>
            <person name="Jiang X."/>
            <person name="Yin X."/>
            <person name="Woodcroft B.J."/>
            <person name="Tyson G.W."/>
            <person name="Hugenholtz P."/>
            <person name="Polz M.F."/>
            <person name="Zhang T."/>
        </authorList>
    </citation>
    <scope>NUCLEOTIDE SEQUENCE</scope>
    <source>
        <strain evidence="3">HKST-UBA02</strain>
    </source>
</reference>
<evidence type="ECO:0000313" key="3">
    <source>
        <dbReference type="EMBL" id="MCA9755588.1"/>
    </source>
</evidence>